<dbReference type="RefSeq" id="WP_183948501.1">
    <property type="nucleotide sequence ID" value="NZ_JACHHX010000011.1"/>
</dbReference>
<dbReference type="InterPro" id="IPR003718">
    <property type="entry name" value="OsmC/Ohr_fam"/>
</dbReference>
<evidence type="ECO:0000313" key="2">
    <source>
        <dbReference type="Proteomes" id="UP000519004"/>
    </source>
</evidence>
<protein>
    <submittedName>
        <fullName evidence="1">Organic hydroperoxide reductase OsmC/OhrA</fullName>
    </submittedName>
</protein>
<dbReference type="InterPro" id="IPR052707">
    <property type="entry name" value="OsmC_Ohr_Peroxiredoxin"/>
</dbReference>
<keyword evidence="2" id="KW-1185">Reference proteome</keyword>
<dbReference type="Proteomes" id="UP000519004">
    <property type="component" value="Unassembled WGS sequence"/>
</dbReference>
<proteinExistence type="predicted"/>
<dbReference type="Gene3D" id="3.30.300.20">
    <property type="match status" value="1"/>
</dbReference>
<dbReference type="Pfam" id="PF02566">
    <property type="entry name" value="OsmC"/>
    <property type="match status" value="1"/>
</dbReference>
<organism evidence="1 2">
    <name type="scientific">Rehaibacterium terrae</name>
    <dbReference type="NCBI Taxonomy" id="1341696"/>
    <lineage>
        <taxon>Bacteria</taxon>
        <taxon>Pseudomonadati</taxon>
        <taxon>Pseudomonadota</taxon>
        <taxon>Gammaproteobacteria</taxon>
        <taxon>Lysobacterales</taxon>
        <taxon>Lysobacteraceae</taxon>
        <taxon>Rehaibacterium</taxon>
    </lineage>
</organism>
<dbReference type="SUPFAM" id="SSF82784">
    <property type="entry name" value="OsmC-like"/>
    <property type="match status" value="1"/>
</dbReference>
<dbReference type="AlphaFoldDB" id="A0A7W8DEN6"/>
<accession>A0A7W8DEN6</accession>
<dbReference type="EMBL" id="JACHHX010000011">
    <property type="protein sequence ID" value="MBB5015825.1"/>
    <property type="molecule type" value="Genomic_DNA"/>
</dbReference>
<dbReference type="InterPro" id="IPR015946">
    <property type="entry name" value="KH_dom-like_a/b"/>
</dbReference>
<dbReference type="PANTHER" id="PTHR42830">
    <property type="entry name" value="OSMOTICALLY INDUCIBLE FAMILY PROTEIN"/>
    <property type="match status" value="1"/>
</dbReference>
<gene>
    <name evidence="1" type="ORF">HNQ58_001735</name>
</gene>
<name>A0A7W8DEN6_9GAMM</name>
<comment type="caution">
    <text evidence="1">The sequence shown here is derived from an EMBL/GenBank/DDBJ whole genome shotgun (WGS) entry which is preliminary data.</text>
</comment>
<sequence>MSEHTAVVRWSRGDHEFTYEKYSRDHTLEFDNGATVKASSAPAWFGDPAGVDPEEMLVAALSSCHMLTFLAVAAKSGYLVERYEDHPVGFLEKNEQGRLAITRVSLRPRIDFGGDRRPDPSTIERMHAKAHANCFIANSVRTAVSIAL</sequence>
<dbReference type="PANTHER" id="PTHR42830:SF2">
    <property type="entry name" value="OSMC_OHR FAMILY PROTEIN"/>
    <property type="match status" value="1"/>
</dbReference>
<evidence type="ECO:0000313" key="1">
    <source>
        <dbReference type="EMBL" id="MBB5015825.1"/>
    </source>
</evidence>
<reference evidence="1 2" key="1">
    <citation type="submission" date="2020-08" db="EMBL/GenBank/DDBJ databases">
        <title>Genomic Encyclopedia of Type Strains, Phase IV (KMG-IV): sequencing the most valuable type-strain genomes for metagenomic binning, comparative biology and taxonomic classification.</title>
        <authorList>
            <person name="Goeker M."/>
        </authorList>
    </citation>
    <scope>NUCLEOTIDE SEQUENCE [LARGE SCALE GENOMIC DNA]</scope>
    <source>
        <strain evidence="1 2">DSM 25897</strain>
    </source>
</reference>
<dbReference type="InterPro" id="IPR036102">
    <property type="entry name" value="OsmC/Ohrsf"/>
</dbReference>